<dbReference type="Gene3D" id="3.40.50.720">
    <property type="entry name" value="NAD(P)-binding Rossmann-like Domain"/>
    <property type="match status" value="1"/>
</dbReference>
<keyword evidence="5" id="KW-0472">Membrane</keyword>
<protein>
    <submittedName>
        <fullName evidence="7">SDR family oxidoreductase</fullName>
    </submittedName>
</protein>
<dbReference type="PANTHER" id="PTHR44196">
    <property type="entry name" value="DEHYDROGENASE/REDUCTASE SDR FAMILY MEMBER 7B"/>
    <property type="match status" value="1"/>
</dbReference>
<comment type="caution">
    <text evidence="7">The sequence shown here is derived from an EMBL/GenBank/DDBJ whole genome shotgun (WGS) entry which is preliminary data.</text>
</comment>
<dbReference type="InterPro" id="IPR002347">
    <property type="entry name" value="SDR_fam"/>
</dbReference>
<dbReference type="PANTHER" id="PTHR44196:SF1">
    <property type="entry name" value="DEHYDROGENASE_REDUCTASE SDR FAMILY MEMBER 7B"/>
    <property type="match status" value="1"/>
</dbReference>
<gene>
    <name evidence="7" type="ORF">HGB44_17315</name>
</gene>
<dbReference type="InterPro" id="IPR036291">
    <property type="entry name" value="NAD(P)-bd_dom_sf"/>
</dbReference>
<dbReference type="GO" id="GO:0016491">
    <property type="term" value="F:oxidoreductase activity"/>
    <property type="evidence" value="ECO:0007669"/>
    <property type="project" value="UniProtKB-KW"/>
</dbReference>
<evidence type="ECO:0000256" key="4">
    <source>
        <dbReference type="SAM" id="MobiDB-lite"/>
    </source>
</evidence>
<dbReference type="RefSeq" id="WP_061079018.1">
    <property type="nucleotide sequence ID" value="NZ_JAAXPG010000015.1"/>
</dbReference>
<accession>A0A7X6MDS3</accession>
<keyword evidence="5" id="KW-1133">Transmembrane helix</keyword>
<evidence type="ECO:0000256" key="2">
    <source>
        <dbReference type="ARBA" id="ARBA00023002"/>
    </source>
</evidence>
<evidence type="ECO:0000313" key="8">
    <source>
        <dbReference type="Proteomes" id="UP000553209"/>
    </source>
</evidence>
<keyword evidence="2" id="KW-0560">Oxidoreductase</keyword>
<feature type="region of interest" description="Disordered" evidence="4">
    <location>
        <begin position="363"/>
        <end position="410"/>
    </location>
</feature>
<name>A0A7X6MDS3_9ACTN</name>
<dbReference type="GO" id="GO:0016020">
    <property type="term" value="C:membrane"/>
    <property type="evidence" value="ECO:0007669"/>
    <property type="project" value="TreeGrafter"/>
</dbReference>
<evidence type="ECO:0000256" key="1">
    <source>
        <dbReference type="ARBA" id="ARBA00006484"/>
    </source>
</evidence>
<dbReference type="SUPFAM" id="SSF51735">
    <property type="entry name" value="NAD(P)-binding Rossmann-fold domains"/>
    <property type="match status" value="1"/>
</dbReference>
<dbReference type="Proteomes" id="UP000553209">
    <property type="component" value="Unassembled WGS sequence"/>
</dbReference>
<proteinExistence type="inferred from homology"/>
<evidence type="ECO:0000313" key="7">
    <source>
        <dbReference type="EMBL" id="NKY99411.1"/>
    </source>
</evidence>
<feature type="domain" description="Ketoreductase" evidence="6">
    <location>
        <begin position="70"/>
        <end position="253"/>
    </location>
</feature>
<keyword evidence="8" id="KW-1185">Reference proteome</keyword>
<dbReference type="CDD" id="cd05233">
    <property type="entry name" value="SDR_c"/>
    <property type="match status" value="1"/>
</dbReference>
<organism evidence="7 8">
    <name type="scientific">Nocardiopsis alborubida</name>
    <dbReference type="NCBI Taxonomy" id="146802"/>
    <lineage>
        <taxon>Bacteria</taxon>
        <taxon>Bacillati</taxon>
        <taxon>Actinomycetota</taxon>
        <taxon>Actinomycetes</taxon>
        <taxon>Streptosporangiales</taxon>
        <taxon>Nocardiopsidaceae</taxon>
        <taxon>Nocardiopsis</taxon>
    </lineage>
</organism>
<dbReference type="PRINTS" id="PR00081">
    <property type="entry name" value="GDHRDH"/>
</dbReference>
<dbReference type="EMBL" id="JAAXPG010000015">
    <property type="protein sequence ID" value="NKY99411.1"/>
    <property type="molecule type" value="Genomic_DNA"/>
</dbReference>
<feature type="transmembrane region" description="Helical" evidence="5">
    <location>
        <begin position="42"/>
        <end position="61"/>
    </location>
</feature>
<dbReference type="Pfam" id="PF00106">
    <property type="entry name" value="adh_short"/>
    <property type="match status" value="1"/>
</dbReference>
<dbReference type="PRINTS" id="PR00080">
    <property type="entry name" value="SDRFAMILY"/>
</dbReference>
<feature type="compositionally biased region" description="Basic and acidic residues" evidence="4">
    <location>
        <begin position="366"/>
        <end position="377"/>
    </location>
</feature>
<sequence length="410" mass="43560">MIRRRAPLVLAGAGWAASRLRDRRDRWEEPRPRRRGRRGGTVPWMVAGAALGLGAAALTGARRPALLEGRVALITGGSRGLGLQLAREFGQRGASVVVCARGQDELDRAVADLEERGVRARGVRCDIRDPECAEGLIEEATEAFGHLDFVVNNAGIIQVGPHETLSESHFRDAMETMFWAPLRISRAAIGPLERTRGSLVTITSIGGHLSVPHLLPYSCAKFAEVGLSEGLGAEVARRGVRVTTVVPGLMRTGSHKAAVFSGDPEDEYTWFSLGAGLPLVSVSGERAARRIVEAAARGRSYLVLTPLARAAIAARGLCPSFVQGAMRVMDRVLPDPGGPVERRPGREADDTVVNRVLKLPTALNERAGRRLNQRDDEGGGAPGGREQGADGTEGAGPDGPGPDGPHEPGR</sequence>
<evidence type="ECO:0000256" key="5">
    <source>
        <dbReference type="SAM" id="Phobius"/>
    </source>
</evidence>
<keyword evidence="5" id="KW-0812">Transmembrane</keyword>
<dbReference type="SMART" id="SM00822">
    <property type="entry name" value="PKS_KR"/>
    <property type="match status" value="1"/>
</dbReference>
<evidence type="ECO:0000256" key="3">
    <source>
        <dbReference type="RuleBase" id="RU000363"/>
    </source>
</evidence>
<dbReference type="InterPro" id="IPR057326">
    <property type="entry name" value="KR_dom"/>
</dbReference>
<reference evidence="7 8" key="1">
    <citation type="submission" date="2020-04" db="EMBL/GenBank/DDBJ databases">
        <title>MicrobeNet Type strains.</title>
        <authorList>
            <person name="Nicholson A.C."/>
        </authorList>
    </citation>
    <scope>NUCLEOTIDE SEQUENCE [LARGE SCALE GENOMIC DNA]</scope>
    <source>
        <strain evidence="7 8">ATCC 23612</strain>
    </source>
</reference>
<comment type="similarity">
    <text evidence="1 3">Belongs to the short-chain dehydrogenases/reductases (SDR) family.</text>
</comment>
<dbReference type="AlphaFoldDB" id="A0A7X6MDS3"/>
<feature type="compositionally biased region" description="Gly residues" evidence="4">
    <location>
        <begin position="379"/>
        <end position="398"/>
    </location>
</feature>
<evidence type="ECO:0000259" key="6">
    <source>
        <dbReference type="SMART" id="SM00822"/>
    </source>
</evidence>